<reference evidence="6 7" key="1">
    <citation type="journal article" date="2010" name="J. Bacteriol.">
        <title>Genome sequence of Lentisphaera araneosa HTCC2155T, the type species of the order Lentisphaerales in the phylum Lentisphaerae.</title>
        <authorList>
            <person name="Thrash J.C."/>
            <person name="Cho J.C."/>
            <person name="Vergin K.L."/>
            <person name="Morris R.M."/>
            <person name="Giovannoni S.J."/>
        </authorList>
    </citation>
    <scope>NUCLEOTIDE SEQUENCE [LARGE SCALE GENOMIC DNA]</scope>
    <source>
        <strain evidence="6 7">HTCC2155</strain>
    </source>
</reference>
<dbReference type="GO" id="GO:0003677">
    <property type="term" value="F:DNA binding"/>
    <property type="evidence" value="ECO:0007669"/>
    <property type="project" value="UniProtKB-KW"/>
</dbReference>
<feature type="domain" description="Tyr recombinase" evidence="5">
    <location>
        <begin position="180"/>
        <end position="377"/>
    </location>
</feature>
<keyword evidence="3" id="KW-0238">DNA-binding</keyword>
<dbReference type="PROSITE" id="PS51898">
    <property type="entry name" value="TYR_RECOMBINASE"/>
    <property type="match status" value="1"/>
</dbReference>
<evidence type="ECO:0000256" key="3">
    <source>
        <dbReference type="ARBA" id="ARBA00023125"/>
    </source>
</evidence>
<comment type="similarity">
    <text evidence="1">Belongs to the 'phage' integrase family.</text>
</comment>
<protein>
    <submittedName>
        <fullName evidence="6">Integron integrase</fullName>
    </submittedName>
</protein>
<organism evidence="6 7">
    <name type="scientific">Lentisphaera araneosa HTCC2155</name>
    <dbReference type="NCBI Taxonomy" id="313628"/>
    <lineage>
        <taxon>Bacteria</taxon>
        <taxon>Pseudomonadati</taxon>
        <taxon>Lentisphaerota</taxon>
        <taxon>Lentisphaeria</taxon>
        <taxon>Lentisphaerales</taxon>
        <taxon>Lentisphaeraceae</taxon>
        <taxon>Lentisphaera</taxon>
    </lineage>
</organism>
<dbReference type="SUPFAM" id="SSF56349">
    <property type="entry name" value="DNA breaking-rejoining enzymes"/>
    <property type="match status" value="1"/>
</dbReference>
<dbReference type="Gene3D" id="1.10.443.10">
    <property type="entry name" value="Intergrase catalytic core"/>
    <property type="match status" value="1"/>
</dbReference>
<dbReference type="Proteomes" id="UP000004947">
    <property type="component" value="Unassembled WGS sequence"/>
</dbReference>
<evidence type="ECO:0000256" key="1">
    <source>
        <dbReference type="ARBA" id="ARBA00008857"/>
    </source>
</evidence>
<dbReference type="PANTHER" id="PTHR30349:SF64">
    <property type="entry name" value="PROPHAGE INTEGRASE INTD-RELATED"/>
    <property type="match status" value="1"/>
</dbReference>
<dbReference type="eggNOG" id="COG4974">
    <property type="taxonomic scope" value="Bacteria"/>
</dbReference>
<dbReference type="Gene3D" id="1.10.150.130">
    <property type="match status" value="1"/>
</dbReference>
<evidence type="ECO:0000259" key="5">
    <source>
        <dbReference type="PROSITE" id="PS51898"/>
    </source>
</evidence>
<dbReference type="AlphaFoldDB" id="A6DM57"/>
<dbReference type="EMBL" id="ABCK01000010">
    <property type="protein sequence ID" value="EDM27355.1"/>
    <property type="molecule type" value="Genomic_DNA"/>
</dbReference>
<evidence type="ECO:0000313" key="7">
    <source>
        <dbReference type="Proteomes" id="UP000004947"/>
    </source>
</evidence>
<keyword evidence="7" id="KW-1185">Reference proteome</keyword>
<dbReference type="InterPro" id="IPR004107">
    <property type="entry name" value="Integrase_SAM-like_N"/>
</dbReference>
<proteinExistence type="inferred from homology"/>
<dbReference type="InterPro" id="IPR002104">
    <property type="entry name" value="Integrase_catalytic"/>
</dbReference>
<evidence type="ECO:0000256" key="2">
    <source>
        <dbReference type="ARBA" id="ARBA00022908"/>
    </source>
</evidence>
<keyword evidence="4" id="KW-0233">DNA recombination</keyword>
<keyword evidence="2" id="KW-0229">DNA integration</keyword>
<dbReference type="InterPro" id="IPR013762">
    <property type="entry name" value="Integrase-like_cat_sf"/>
</dbReference>
<dbReference type="Pfam" id="PF13495">
    <property type="entry name" value="Phage_int_SAM_4"/>
    <property type="match status" value="1"/>
</dbReference>
<dbReference type="InterPro" id="IPR011010">
    <property type="entry name" value="DNA_brk_join_enz"/>
</dbReference>
<sequence>MEGFKKYLGSIGLTTQQAGYYLAWVRQYAQFCDDRQLDYWAEESLQNYLLENGRLNANWKVVQSEDAIRQYMYWRKGKKEILFENLLSKFKEVLQGDAKSEKTKCLYSAWINKFLKWSDREKGWGIDDFRAYVNKIVLEDQVSVNTQNQAITSLNYFYEKVLFISVGEESKALRARKKTRLPMIMSREMISEIFSRLNGVEFVMVKMLYGCGLRSGELYKLRVGDIDFSEEVIRVVDGSGKVKRVNFLPIILHKELKNHLKWVKELYENDYKLGVADDWSTYYLFPALDLHRNQQGLKLQRKCFSDRILRRKFSQVLDEMGHKGVFKLASFRDSFAVHYLEGGGDIRTLQKLLGHQKVGQTMIYNDLTQLNKRRIRSPLDNL</sequence>
<evidence type="ECO:0000256" key="4">
    <source>
        <dbReference type="ARBA" id="ARBA00023172"/>
    </source>
</evidence>
<dbReference type="InterPro" id="IPR010998">
    <property type="entry name" value="Integrase_recombinase_N"/>
</dbReference>
<evidence type="ECO:0000313" key="6">
    <source>
        <dbReference type="EMBL" id="EDM27355.1"/>
    </source>
</evidence>
<dbReference type="STRING" id="313628.LNTAR_21615"/>
<dbReference type="InterPro" id="IPR050090">
    <property type="entry name" value="Tyrosine_recombinase_XerCD"/>
</dbReference>
<accession>A6DM57</accession>
<comment type="caution">
    <text evidence="6">The sequence shown here is derived from an EMBL/GenBank/DDBJ whole genome shotgun (WGS) entry which is preliminary data.</text>
</comment>
<dbReference type="OrthoDB" id="9766545at2"/>
<dbReference type="GO" id="GO:0015074">
    <property type="term" value="P:DNA integration"/>
    <property type="evidence" value="ECO:0007669"/>
    <property type="project" value="UniProtKB-KW"/>
</dbReference>
<name>A6DM57_9BACT</name>
<gene>
    <name evidence="6" type="ORF">LNTAR_21615</name>
</gene>
<dbReference type="RefSeq" id="WP_007278960.1">
    <property type="nucleotide sequence ID" value="NZ_ABCK01000010.1"/>
</dbReference>
<dbReference type="PANTHER" id="PTHR30349">
    <property type="entry name" value="PHAGE INTEGRASE-RELATED"/>
    <property type="match status" value="1"/>
</dbReference>
<dbReference type="Pfam" id="PF00589">
    <property type="entry name" value="Phage_integrase"/>
    <property type="match status" value="1"/>
</dbReference>
<dbReference type="GO" id="GO:0006310">
    <property type="term" value="P:DNA recombination"/>
    <property type="evidence" value="ECO:0007669"/>
    <property type="project" value="UniProtKB-KW"/>
</dbReference>